<feature type="compositionally biased region" description="Basic residues" evidence="1">
    <location>
        <begin position="1"/>
        <end position="18"/>
    </location>
</feature>
<comment type="caution">
    <text evidence="2">The sequence shown here is derived from an EMBL/GenBank/DDBJ whole genome shotgun (WGS) entry which is preliminary data.</text>
</comment>
<gene>
    <name evidence="2" type="ORF">XU08_C0001G0071</name>
</gene>
<dbReference type="Gene3D" id="1.10.10.10">
    <property type="entry name" value="Winged helix-like DNA-binding domain superfamily/Winged helix DNA-binding domain"/>
    <property type="match status" value="1"/>
</dbReference>
<dbReference type="EMBL" id="LDXK01000001">
    <property type="protein sequence ID" value="KRT67663.1"/>
    <property type="molecule type" value="Genomic_DNA"/>
</dbReference>
<proteinExistence type="predicted"/>
<dbReference type="InterPro" id="IPR036390">
    <property type="entry name" value="WH_DNA-bd_sf"/>
</dbReference>
<dbReference type="STRING" id="1576480.XU08_C0001G0071"/>
<sequence length="220" mass="24642">MALIKPGRKTTRTTRRTRSGGGRSLASAAGALKKLFVSQVRVDILKLFLLRPAVSYHVREITRRVGTEINAVRRELENLTGLGMLQPNPQKNRIYYQLRHDFPLLGEVLGLVVKEEGLGKALLGRNSRDIKFAFVSIPFLLGRTAGPNDIDILIVGRIPVSKISVVVKEEEKHRGNEINYAVLSEKEFDELKKRRDPLIINALLQPKVVLTTGPDNYLSI</sequence>
<reference evidence="2 3" key="1">
    <citation type="submission" date="2015-05" db="EMBL/GenBank/DDBJ databases">
        <title>Critical biogeochemical functions in the subsurface are associated with bacteria from new phyla and little studied lineages.</title>
        <authorList>
            <person name="Hug L.A."/>
            <person name="Thomas B.C."/>
            <person name="Sharon I."/>
            <person name="Brown C.T."/>
            <person name="Sharma R."/>
            <person name="Hettich R.L."/>
            <person name="Wilkins M.J."/>
            <person name="Williams K.H."/>
            <person name="Singh A."/>
            <person name="Banfield J.F."/>
        </authorList>
    </citation>
    <scope>NUCLEOTIDE SEQUENCE [LARGE SCALE GENOMIC DNA]</scope>
    <source>
        <strain evidence="2">CSP1-7</strain>
    </source>
</reference>
<dbReference type="AlphaFoldDB" id="A0A0T5ZY16"/>
<evidence type="ECO:0000313" key="3">
    <source>
        <dbReference type="Proteomes" id="UP000051297"/>
    </source>
</evidence>
<accession>A0A0T5ZY16</accession>
<feature type="region of interest" description="Disordered" evidence="1">
    <location>
        <begin position="1"/>
        <end position="24"/>
    </location>
</feature>
<organism evidence="2 3">
    <name type="scientific">candidate division WWE3 bacterium CSP1-7</name>
    <dbReference type="NCBI Taxonomy" id="1576480"/>
    <lineage>
        <taxon>Bacteria</taxon>
        <taxon>Katanobacteria</taxon>
    </lineage>
</organism>
<evidence type="ECO:0000313" key="2">
    <source>
        <dbReference type="EMBL" id="KRT67663.1"/>
    </source>
</evidence>
<dbReference type="InterPro" id="IPR036388">
    <property type="entry name" value="WH-like_DNA-bd_sf"/>
</dbReference>
<evidence type="ECO:0000256" key="1">
    <source>
        <dbReference type="SAM" id="MobiDB-lite"/>
    </source>
</evidence>
<name>A0A0T5ZY16_UNCKA</name>
<dbReference type="SUPFAM" id="SSF46785">
    <property type="entry name" value="Winged helix' DNA-binding domain"/>
    <property type="match status" value="1"/>
</dbReference>
<protein>
    <submittedName>
        <fullName evidence="2">Polymerase subunit beta protein</fullName>
    </submittedName>
</protein>
<dbReference type="Proteomes" id="UP000051297">
    <property type="component" value="Unassembled WGS sequence"/>
</dbReference>